<protein>
    <submittedName>
        <fullName evidence="1">Uncharacterized protein</fullName>
    </submittedName>
</protein>
<dbReference type="Ensembl" id="ENSXCOT00000017102.1">
    <property type="protein sequence ID" value="ENSXCOP00000016885.1"/>
    <property type="gene ID" value="ENSXCOG00000012733.1"/>
</dbReference>
<sequence length="75" mass="8212">MADSLGAVHFSGELKPVVSYILNGDFKIQMACSCELNLCGLSVMLWACFSIKMENNIYFLGMGSNWGCLSVCVLH</sequence>
<dbReference type="Proteomes" id="UP000261380">
    <property type="component" value="Unplaced"/>
</dbReference>
<reference evidence="1" key="1">
    <citation type="submission" date="2025-08" db="UniProtKB">
        <authorList>
            <consortium name="Ensembl"/>
        </authorList>
    </citation>
    <scope>IDENTIFICATION</scope>
</reference>
<organism evidence="1 2">
    <name type="scientific">Xiphophorus couchianus</name>
    <name type="common">Monterrey platyfish</name>
    <dbReference type="NCBI Taxonomy" id="32473"/>
    <lineage>
        <taxon>Eukaryota</taxon>
        <taxon>Metazoa</taxon>
        <taxon>Chordata</taxon>
        <taxon>Craniata</taxon>
        <taxon>Vertebrata</taxon>
        <taxon>Euteleostomi</taxon>
        <taxon>Actinopterygii</taxon>
        <taxon>Neopterygii</taxon>
        <taxon>Teleostei</taxon>
        <taxon>Neoteleostei</taxon>
        <taxon>Acanthomorphata</taxon>
        <taxon>Ovalentaria</taxon>
        <taxon>Atherinomorphae</taxon>
        <taxon>Cyprinodontiformes</taxon>
        <taxon>Poeciliidae</taxon>
        <taxon>Poeciliinae</taxon>
        <taxon>Xiphophorus</taxon>
    </lineage>
</organism>
<name>A0A3B5M0V8_9TELE</name>
<accession>A0A3B5M0V8</accession>
<evidence type="ECO:0000313" key="1">
    <source>
        <dbReference type="Ensembl" id="ENSXCOP00000016885.1"/>
    </source>
</evidence>
<proteinExistence type="predicted"/>
<dbReference type="AlphaFoldDB" id="A0A3B5M0V8"/>
<reference evidence="1" key="2">
    <citation type="submission" date="2025-09" db="UniProtKB">
        <authorList>
            <consortium name="Ensembl"/>
        </authorList>
    </citation>
    <scope>IDENTIFICATION</scope>
</reference>
<keyword evidence="2" id="KW-1185">Reference proteome</keyword>
<evidence type="ECO:0000313" key="2">
    <source>
        <dbReference type="Proteomes" id="UP000261380"/>
    </source>
</evidence>